<evidence type="ECO:0000313" key="2">
    <source>
        <dbReference type="Proteomes" id="UP001178461"/>
    </source>
</evidence>
<keyword evidence="2" id="KW-1185">Reference proteome</keyword>
<protein>
    <submittedName>
        <fullName evidence="1">Uncharacterized protein</fullName>
    </submittedName>
</protein>
<organism evidence="1 2">
    <name type="scientific">Podarcis lilfordi</name>
    <name type="common">Lilford's wall lizard</name>
    <dbReference type="NCBI Taxonomy" id="74358"/>
    <lineage>
        <taxon>Eukaryota</taxon>
        <taxon>Metazoa</taxon>
        <taxon>Chordata</taxon>
        <taxon>Craniata</taxon>
        <taxon>Vertebrata</taxon>
        <taxon>Euteleostomi</taxon>
        <taxon>Lepidosauria</taxon>
        <taxon>Squamata</taxon>
        <taxon>Bifurcata</taxon>
        <taxon>Unidentata</taxon>
        <taxon>Episquamata</taxon>
        <taxon>Laterata</taxon>
        <taxon>Lacertibaenia</taxon>
        <taxon>Lacertidae</taxon>
        <taxon>Podarcis</taxon>
    </lineage>
</organism>
<dbReference type="EMBL" id="OX395130">
    <property type="protein sequence ID" value="CAI5774462.1"/>
    <property type="molecule type" value="Genomic_DNA"/>
</dbReference>
<dbReference type="Proteomes" id="UP001178461">
    <property type="component" value="Chromosome 5"/>
</dbReference>
<sequence>MLATCISKQAEIVLLLSPPPFSETFFKIMDSHILRRITQGMPTMRERKWSNQHEALSRRHMPFCSETAKGFKVRLRGIVSFWEHFMKFAVVCCYIPIKLNRISLSSLQLHCT</sequence>
<accession>A0AA35KBP5</accession>
<proteinExistence type="predicted"/>
<dbReference type="AlphaFoldDB" id="A0AA35KBP5"/>
<reference evidence="1" key="1">
    <citation type="submission" date="2022-12" db="EMBL/GenBank/DDBJ databases">
        <authorList>
            <person name="Alioto T."/>
            <person name="Alioto T."/>
            <person name="Gomez Garrido J."/>
        </authorList>
    </citation>
    <scope>NUCLEOTIDE SEQUENCE</scope>
</reference>
<name>A0AA35KBP5_9SAUR</name>
<gene>
    <name evidence="1" type="ORF">PODLI_1B015771</name>
</gene>
<evidence type="ECO:0000313" key="1">
    <source>
        <dbReference type="EMBL" id="CAI5774462.1"/>
    </source>
</evidence>